<sequence length="556" mass="61972">MKKKYCLGIDYGTQSCRALLVEVDTGNEIGDYEQAYPHAVMEEVLPDMITKLPPYWVLQHPQDYLYCLSTVTKGVLEKYNVNTEDVIGVGVDFTACTILPVDKNMEPLCFDEKYKSNPHAYVKLWKHHAAQKYADKINEVAEKRGETFPKLYGGKISSEWLIPKVMQIIDEAPEIYGAADQFIEAGDWIVYKLTGEVKRSSCFAGYKGLWHKRNGYPTKEFLGAIDERYKNIVEDKLSTDIYPLGDKAGEINQVGANLTGLDKGTAVAVAIIDAHAAVPAAGICEESKMLMIMGTSTCHMVLNKDEIIVPGISGLVEDGILPEFIGYEAGQACVGDHFGWFVKNCISEKYINECKEKNITIHTLLTEKASKLRVGESGLIALDWWNGNRSVLVDANLTGLIMGCTLTTKPEEIYRALIEATAFGTKMIIDTFKENGVEIKELYAAGGIAQKNSLMMQIYSDVTNMDIHICDSNQAVALGSAMFGAVAAGRVKGGYDTIIEAVDKMSKVKKEYYKPIKENNEIYKKLFNEYKLLHDYFGRGGNDVMKRLKDIKLSYK</sequence>
<comment type="caution">
    <text evidence="1">The sequence shown here is derived from an EMBL/GenBank/DDBJ whole genome shotgun (WGS) entry which is preliminary data.</text>
</comment>
<proteinExistence type="predicted"/>
<gene>
    <name evidence="1" type="primary">araB</name>
    <name evidence="1" type="ORF">AN2V17_14740</name>
</gene>
<evidence type="ECO:0000313" key="1">
    <source>
        <dbReference type="EMBL" id="GMQ62242.1"/>
    </source>
</evidence>
<keyword evidence="2" id="KW-1185">Reference proteome</keyword>
<evidence type="ECO:0000313" key="2">
    <source>
        <dbReference type="Proteomes" id="UP001374599"/>
    </source>
</evidence>
<organism evidence="1 2">
    <name type="scientific">Vallitalea maricola</name>
    <dbReference type="NCBI Taxonomy" id="3074433"/>
    <lineage>
        <taxon>Bacteria</taxon>
        <taxon>Bacillati</taxon>
        <taxon>Bacillota</taxon>
        <taxon>Clostridia</taxon>
        <taxon>Lachnospirales</taxon>
        <taxon>Vallitaleaceae</taxon>
        <taxon>Vallitalea</taxon>
    </lineage>
</organism>
<protein>
    <submittedName>
        <fullName evidence="1">Ribulokinase</fullName>
    </submittedName>
</protein>
<accession>A0ACB5UHY3</accession>
<dbReference type="EMBL" id="BTPU01000023">
    <property type="protein sequence ID" value="GMQ62242.1"/>
    <property type="molecule type" value="Genomic_DNA"/>
</dbReference>
<dbReference type="Proteomes" id="UP001374599">
    <property type="component" value="Unassembled WGS sequence"/>
</dbReference>
<reference evidence="1" key="1">
    <citation type="submission" date="2023-09" db="EMBL/GenBank/DDBJ databases">
        <title>Vallitalea sediminicola and Vallitalea maricola sp. nov., anaerobic bacteria isolated from marine sediment.</title>
        <authorList>
            <person name="Hirano S."/>
            <person name="Maeda A."/>
            <person name="Terahara T."/>
            <person name="Mori K."/>
            <person name="Hamada M."/>
            <person name="Matsumoto R."/>
            <person name="Kobayashi T."/>
        </authorList>
    </citation>
    <scope>NUCLEOTIDE SEQUENCE</scope>
    <source>
        <strain evidence="1">AN17-2</strain>
    </source>
</reference>
<name>A0ACB5UHY3_9FIRM</name>